<dbReference type="EMBL" id="BJXR01000025">
    <property type="protein sequence ID" value="GEN07792.1"/>
    <property type="molecule type" value="Genomic_DNA"/>
</dbReference>
<dbReference type="Proteomes" id="UP000183760">
    <property type="component" value="Unassembled WGS sequence"/>
</dbReference>
<dbReference type="RefSeq" id="WP_074948379.1">
    <property type="nucleotide sequence ID" value="NZ_BJXR01000025.1"/>
</dbReference>
<protein>
    <recommendedName>
        <fullName evidence="1">Immunity MXAN-0049 protein domain-containing protein</fullName>
    </recommendedName>
</protein>
<evidence type="ECO:0000313" key="5">
    <source>
        <dbReference type="Proteomes" id="UP000321514"/>
    </source>
</evidence>
<evidence type="ECO:0000259" key="1">
    <source>
        <dbReference type="Pfam" id="PF07791"/>
    </source>
</evidence>
<sequence length="191" mass="21523">MPNPSRYFRLRPDIQAGNWSLGDPLDETGTEVDDIWQFAQGRPIEIVGRLTFPIEEPGRWLDYCTAGAGMAPVVHVKVAHLFAELAPDDVQLIPVDVEGRPEQHVLLVATKLIRCIDDDASEEATYWQPEDDFPEKLGQYKGIYGMRIDRTKVGSAKVFRTWGWEIALVISEDIKVALERAKVTGAKFEEV</sequence>
<evidence type="ECO:0000313" key="2">
    <source>
        <dbReference type="EMBL" id="GEN07792.1"/>
    </source>
</evidence>
<proteinExistence type="predicted"/>
<evidence type="ECO:0000313" key="4">
    <source>
        <dbReference type="Proteomes" id="UP000183760"/>
    </source>
</evidence>
<dbReference type="EMBL" id="FOIB01000001">
    <property type="protein sequence ID" value="SES79786.1"/>
    <property type="molecule type" value="Genomic_DNA"/>
</dbReference>
<dbReference type="STRING" id="1334629.MFUL124B02_01810"/>
<dbReference type="Proteomes" id="UP000321514">
    <property type="component" value="Unassembled WGS sequence"/>
</dbReference>
<evidence type="ECO:0000313" key="3">
    <source>
        <dbReference type="EMBL" id="SES79786.1"/>
    </source>
</evidence>
<name>A0A511T2E1_MYXFU</name>
<feature type="domain" description="Immunity MXAN-0049 protein" evidence="1">
    <location>
        <begin position="100"/>
        <end position="191"/>
    </location>
</feature>
<organism evidence="2 5">
    <name type="scientific">Myxococcus fulvus</name>
    <dbReference type="NCBI Taxonomy" id="33"/>
    <lineage>
        <taxon>Bacteria</taxon>
        <taxon>Pseudomonadati</taxon>
        <taxon>Myxococcota</taxon>
        <taxon>Myxococcia</taxon>
        <taxon>Myxococcales</taxon>
        <taxon>Cystobacterineae</taxon>
        <taxon>Myxococcaceae</taxon>
        <taxon>Myxococcus</taxon>
    </lineage>
</organism>
<keyword evidence="4" id="KW-1185">Reference proteome</keyword>
<reference evidence="2 5" key="2">
    <citation type="submission" date="2019-07" db="EMBL/GenBank/DDBJ databases">
        <title>Whole genome shotgun sequence of Myxococcus fulvus NBRC 100333.</title>
        <authorList>
            <person name="Hosoyama A."/>
            <person name="Uohara A."/>
            <person name="Ohji S."/>
            <person name="Ichikawa N."/>
        </authorList>
    </citation>
    <scope>NUCLEOTIDE SEQUENCE [LARGE SCALE GENOMIC DNA]</scope>
    <source>
        <strain evidence="2 5">NBRC 100333</strain>
    </source>
</reference>
<gene>
    <name evidence="2" type="ORF">MFU01_28290</name>
    <name evidence="3" type="ORF">SAMN05443572_101183</name>
</gene>
<dbReference type="AlphaFoldDB" id="A0A511T2E1"/>
<reference evidence="3 4" key="1">
    <citation type="submission" date="2016-10" db="EMBL/GenBank/DDBJ databases">
        <authorList>
            <person name="Varghese N."/>
            <person name="Submissions S."/>
        </authorList>
    </citation>
    <scope>NUCLEOTIDE SEQUENCE [LARGE SCALE GENOMIC DNA]</scope>
    <source>
        <strain evidence="3 4">DSM 16525</strain>
    </source>
</reference>
<accession>A0A511T2E1</accession>
<comment type="caution">
    <text evidence="2">The sequence shown here is derived from an EMBL/GenBank/DDBJ whole genome shotgun (WGS) entry which is preliminary data.</text>
</comment>
<dbReference type="Pfam" id="PF07791">
    <property type="entry name" value="Imm11"/>
    <property type="match status" value="1"/>
</dbReference>
<dbReference type="InterPro" id="IPR012433">
    <property type="entry name" value="Imm11"/>
</dbReference>
<dbReference type="OrthoDB" id="5509251at2"/>